<dbReference type="PANTHER" id="PTHR34106:SF4">
    <property type="entry name" value="BLL5143 PROTEIN"/>
    <property type="match status" value="1"/>
</dbReference>
<dbReference type="InterPro" id="IPR007184">
    <property type="entry name" value="Mannoside_phosphorylase"/>
</dbReference>
<keyword evidence="2" id="KW-0808">Transferase</keyword>
<keyword evidence="5" id="KW-1185">Reference proteome</keyword>
<keyword evidence="4" id="KW-0378">Hydrolase</keyword>
<name>A0A7W6CMU5_9SPHN</name>
<proteinExistence type="inferred from homology"/>
<organism evidence="4 5">
    <name type="scientific">Novosphingobium sediminicola</name>
    <dbReference type="NCBI Taxonomy" id="563162"/>
    <lineage>
        <taxon>Bacteria</taxon>
        <taxon>Pseudomonadati</taxon>
        <taxon>Pseudomonadota</taxon>
        <taxon>Alphaproteobacteria</taxon>
        <taxon>Sphingomonadales</taxon>
        <taxon>Sphingomonadaceae</taxon>
        <taxon>Novosphingobium</taxon>
    </lineage>
</organism>
<dbReference type="AlphaFoldDB" id="A0A7W6CMU5"/>
<dbReference type="CDD" id="cd18613">
    <property type="entry name" value="GH130"/>
    <property type="match status" value="1"/>
</dbReference>
<dbReference type="InterPro" id="IPR023296">
    <property type="entry name" value="Glyco_hydro_beta-prop_sf"/>
</dbReference>
<dbReference type="PANTHER" id="PTHR34106">
    <property type="entry name" value="GLYCOSIDASE"/>
    <property type="match status" value="1"/>
</dbReference>
<reference evidence="4 5" key="1">
    <citation type="submission" date="2020-08" db="EMBL/GenBank/DDBJ databases">
        <title>Genomic Encyclopedia of Type Strains, Phase IV (KMG-IV): sequencing the most valuable type-strain genomes for metagenomic binning, comparative biology and taxonomic classification.</title>
        <authorList>
            <person name="Goeker M."/>
        </authorList>
    </citation>
    <scope>NUCLEOTIDE SEQUENCE [LARGE SCALE GENOMIC DNA]</scope>
    <source>
        <strain evidence="4 5">DSM 27057</strain>
    </source>
</reference>
<gene>
    <name evidence="4" type="ORF">GGR38_003611</name>
</gene>
<comment type="caution">
    <text evidence="4">The sequence shown here is derived from an EMBL/GenBank/DDBJ whole genome shotgun (WGS) entry which is preliminary data.</text>
</comment>
<evidence type="ECO:0000256" key="2">
    <source>
        <dbReference type="ARBA" id="ARBA00022679"/>
    </source>
</evidence>
<protein>
    <submittedName>
        <fullName evidence="4">Putative GH43/DUF377 family glycosyl hydrolase</fullName>
    </submittedName>
</protein>
<evidence type="ECO:0000256" key="3">
    <source>
        <dbReference type="ARBA" id="ARBA00024356"/>
    </source>
</evidence>
<dbReference type="Pfam" id="PF04041">
    <property type="entry name" value="Glyco_hydro_130"/>
    <property type="match status" value="1"/>
</dbReference>
<evidence type="ECO:0000313" key="4">
    <source>
        <dbReference type="EMBL" id="MBB3956645.1"/>
    </source>
</evidence>
<keyword evidence="1" id="KW-0328">Glycosyltransferase</keyword>
<evidence type="ECO:0000256" key="1">
    <source>
        <dbReference type="ARBA" id="ARBA00022676"/>
    </source>
</evidence>
<sequence length="412" mass="45858">MLRPFHLGWQATNAPEGRALRLVCDVMGLSEEQVAHEYDVVIRDFGNRHWQTEHLFEARYREVAESLHLDGHDLSDARRRLIGAFFCHEYTYAAAALMNPSIVPSPNQSGMEDGALRFILSLRAVGEGHISSIAFREGIIEPDGRFLLWPESAFATSVQRTDTCARNDANCTVTVQCHPESTLSNTVIFPITEQQANGLEDLRLVRMDHGDGDFEWLGTYTAYSGRSIRSELLRTRDFRQFQLTPIQGRAGRNKGMALFPEKVGGQYCMIGRQDGKNLYLLRSNWLDTWDDEGTLLMEPRFPWEFIQIGNCGSPILTPEGWLVITHGVGAMRKYALGCCLLDRDDPSKVIARSSEPILTAENADRAGYVPNVVYSCGGMLTGGDQLLLPYGISDIAVGFALGSLSDIMAVMS</sequence>
<dbReference type="SUPFAM" id="SSF75005">
    <property type="entry name" value="Arabinanase/levansucrase/invertase"/>
    <property type="match status" value="1"/>
</dbReference>
<comment type="similarity">
    <text evidence="3">Belongs to the glycosyl hydrolase 130 family.</text>
</comment>
<dbReference type="EMBL" id="JACIDX010000015">
    <property type="protein sequence ID" value="MBB3956645.1"/>
    <property type="molecule type" value="Genomic_DNA"/>
</dbReference>
<dbReference type="GO" id="GO:0016757">
    <property type="term" value="F:glycosyltransferase activity"/>
    <property type="evidence" value="ECO:0007669"/>
    <property type="project" value="UniProtKB-KW"/>
</dbReference>
<dbReference type="Proteomes" id="UP000548867">
    <property type="component" value="Unassembled WGS sequence"/>
</dbReference>
<accession>A0A7W6CMU5</accession>
<dbReference type="Gene3D" id="2.115.10.20">
    <property type="entry name" value="Glycosyl hydrolase domain, family 43"/>
    <property type="match status" value="1"/>
</dbReference>
<dbReference type="GO" id="GO:0016787">
    <property type="term" value="F:hydrolase activity"/>
    <property type="evidence" value="ECO:0007669"/>
    <property type="project" value="UniProtKB-KW"/>
</dbReference>
<evidence type="ECO:0000313" key="5">
    <source>
        <dbReference type="Proteomes" id="UP000548867"/>
    </source>
</evidence>